<dbReference type="AlphaFoldDB" id="A0A2H5IBJ4"/>
<sequence length="79" mass="8431">MKTHSAVIAGLLFSMSLFTTASAHDPALHADPAPPAAPKAKPTTCEQLADRSKYKVDLKDAQTKALKERCDAQAAPKKK</sequence>
<dbReference type="RefSeq" id="WP_005414985.1">
    <property type="nucleotide sequence ID" value="NZ_CP025298.1"/>
</dbReference>
<evidence type="ECO:0000256" key="2">
    <source>
        <dbReference type="SAM" id="SignalP"/>
    </source>
</evidence>
<evidence type="ECO:0000313" key="4">
    <source>
        <dbReference type="EMBL" id="QNG79231.1"/>
    </source>
</evidence>
<organism evidence="3 5">
    <name type="scientific">Stenotrophomonas maltophilia</name>
    <name type="common">Pseudomonas maltophilia</name>
    <name type="synonym">Xanthomonas maltophilia</name>
    <dbReference type="NCBI Taxonomy" id="40324"/>
    <lineage>
        <taxon>Bacteria</taxon>
        <taxon>Pseudomonadati</taxon>
        <taxon>Pseudomonadota</taxon>
        <taxon>Gammaproteobacteria</taxon>
        <taxon>Lysobacterales</taxon>
        <taxon>Lysobacteraceae</taxon>
        <taxon>Stenotrophomonas</taxon>
        <taxon>Stenotrophomonas maltophilia group</taxon>
    </lineage>
</organism>
<gene>
    <name evidence="4" type="ORF">GPNADHDJ_03464</name>
    <name evidence="3" type="ORF">SmaCSM2_00135</name>
</gene>
<feature type="region of interest" description="Disordered" evidence="1">
    <location>
        <begin position="25"/>
        <end position="48"/>
    </location>
</feature>
<dbReference type="Proteomes" id="UP000515598">
    <property type="component" value="Chromosome"/>
</dbReference>
<feature type="signal peptide" evidence="2">
    <location>
        <begin position="1"/>
        <end position="23"/>
    </location>
</feature>
<keyword evidence="2" id="KW-0732">Signal</keyword>
<evidence type="ECO:0000313" key="3">
    <source>
        <dbReference type="EMBL" id="AUI05671.1"/>
    </source>
</evidence>
<reference evidence="4 6" key="2">
    <citation type="submission" date="2020-08" db="EMBL/GenBank/DDBJ databases">
        <title>Phenotypic and transcriptomic analysis of seven clinical Stenotrophomonas maltophilia isolates identify a small set of shared and commonly regulated genes involved in biofilm lifestyle.</title>
        <authorList>
            <person name="Alio I."/>
            <person name="Gudzuhn M."/>
            <person name="Streit W."/>
        </authorList>
    </citation>
    <scope>NUCLEOTIDE SEQUENCE [LARGE SCALE GENOMIC DNA]</scope>
    <source>
        <strain evidence="4 6">UHH_SKK55</strain>
    </source>
</reference>
<evidence type="ECO:0000313" key="5">
    <source>
        <dbReference type="Proteomes" id="UP000234414"/>
    </source>
</evidence>
<dbReference type="OrthoDB" id="6053276at2"/>
<dbReference type="EMBL" id="CP060025">
    <property type="protein sequence ID" value="QNG79231.1"/>
    <property type="molecule type" value="Genomic_DNA"/>
</dbReference>
<feature type="chain" id="PRO_5014079718" evidence="2">
    <location>
        <begin position="24"/>
        <end position="79"/>
    </location>
</feature>
<evidence type="ECO:0000313" key="6">
    <source>
        <dbReference type="Proteomes" id="UP000515598"/>
    </source>
</evidence>
<evidence type="ECO:0000256" key="1">
    <source>
        <dbReference type="SAM" id="MobiDB-lite"/>
    </source>
</evidence>
<reference evidence="3 5" key="1">
    <citation type="submission" date="2017-12" db="EMBL/GenBank/DDBJ databases">
        <title>Complete Genome Sequence of Stenotrophomonas maltophilia CSM2.</title>
        <authorList>
            <person name="Castro-Jaimes S."/>
            <person name="Lopez-Leal G."/>
            <person name="Barberena Jonas C."/>
            <person name="Bustos P."/>
            <person name="Perez-Oseguera A."/>
            <person name="Cevallos M.A."/>
        </authorList>
    </citation>
    <scope>NUCLEOTIDE SEQUENCE [LARGE SCALE GENOMIC DNA]</scope>
    <source>
        <strain evidence="3 5">CSM2</strain>
    </source>
</reference>
<accession>A0A2H5IBJ4</accession>
<proteinExistence type="predicted"/>
<dbReference type="EMBL" id="CP025298">
    <property type="protein sequence ID" value="AUI05671.1"/>
    <property type="molecule type" value="Genomic_DNA"/>
</dbReference>
<name>A0A2H5IBJ4_STEMA</name>
<protein>
    <submittedName>
        <fullName evidence="3">Uncharacterized protein</fullName>
    </submittedName>
</protein>
<dbReference type="Proteomes" id="UP000234414">
    <property type="component" value="Chromosome"/>
</dbReference>